<dbReference type="RefSeq" id="WP_132127806.1">
    <property type="nucleotide sequence ID" value="NZ_CP042432.1"/>
</dbReference>
<dbReference type="InterPro" id="IPR045755">
    <property type="entry name" value="FtsL-like"/>
</dbReference>
<comment type="caution">
    <text evidence="2">The sequence shown here is derived from an EMBL/GenBank/DDBJ whole genome shotgun (WGS) entry which is preliminary data.</text>
</comment>
<feature type="transmembrane region" description="Helical" evidence="1">
    <location>
        <begin position="42"/>
        <end position="58"/>
    </location>
</feature>
<dbReference type="EMBL" id="SMAD01000001">
    <property type="protein sequence ID" value="TCS90372.1"/>
    <property type="molecule type" value="Genomic_DNA"/>
</dbReference>
<keyword evidence="1" id="KW-1133">Transmembrane helix</keyword>
<proteinExistence type="predicted"/>
<gene>
    <name evidence="2" type="ORF">EDD80_101572</name>
</gene>
<evidence type="ECO:0008006" key="4">
    <source>
        <dbReference type="Google" id="ProtNLM"/>
    </source>
</evidence>
<organism evidence="2 3">
    <name type="scientific">Anseongella ginsenosidimutans</name>
    <dbReference type="NCBI Taxonomy" id="496056"/>
    <lineage>
        <taxon>Bacteria</taxon>
        <taxon>Pseudomonadati</taxon>
        <taxon>Bacteroidota</taxon>
        <taxon>Sphingobacteriia</taxon>
        <taxon>Sphingobacteriales</taxon>
        <taxon>Sphingobacteriaceae</taxon>
        <taxon>Anseongella</taxon>
    </lineage>
</organism>
<accession>A0A4R3L1R8</accession>
<evidence type="ECO:0000256" key="1">
    <source>
        <dbReference type="SAM" id="Phobius"/>
    </source>
</evidence>
<dbReference type="Pfam" id="PF19579">
    <property type="entry name" value="FtsL_2"/>
    <property type="match status" value="1"/>
</dbReference>
<keyword evidence="3" id="KW-1185">Reference proteome</keyword>
<name>A0A4R3L1R8_9SPHI</name>
<keyword evidence="1" id="KW-0812">Transmembrane</keyword>
<dbReference type="AlphaFoldDB" id="A0A4R3L1R8"/>
<sequence length="132" mass="15380">MNKVREEKEGRQQSREDKRFGRNFLTILFSGEWVSRERAMEILPFFLFLALLALIYISDRHFAEDVARDINKGGTELKELRWEYITAKAELMHLSQQSEVAERAGELALKESVTPPVKIKVSKELLDSILKR</sequence>
<dbReference type="OrthoDB" id="981249at2"/>
<keyword evidence="1" id="KW-0472">Membrane</keyword>
<evidence type="ECO:0000313" key="3">
    <source>
        <dbReference type="Proteomes" id="UP000295807"/>
    </source>
</evidence>
<evidence type="ECO:0000313" key="2">
    <source>
        <dbReference type="EMBL" id="TCS90372.1"/>
    </source>
</evidence>
<dbReference type="Proteomes" id="UP000295807">
    <property type="component" value="Unassembled WGS sequence"/>
</dbReference>
<reference evidence="2 3" key="1">
    <citation type="submission" date="2019-03" db="EMBL/GenBank/DDBJ databases">
        <title>Genomic Encyclopedia of Type Strains, Phase IV (KMG-IV): sequencing the most valuable type-strain genomes for metagenomic binning, comparative biology and taxonomic classification.</title>
        <authorList>
            <person name="Goeker M."/>
        </authorList>
    </citation>
    <scope>NUCLEOTIDE SEQUENCE [LARGE SCALE GENOMIC DNA]</scope>
    <source>
        <strain evidence="2 3">DSM 21100</strain>
    </source>
</reference>
<protein>
    <recommendedName>
        <fullName evidence="4">Cell division protein FtsL</fullName>
    </recommendedName>
</protein>